<evidence type="ECO:0000313" key="4">
    <source>
        <dbReference type="Proteomes" id="UP001085076"/>
    </source>
</evidence>
<dbReference type="InterPro" id="IPR006115">
    <property type="entry name" value="6PGDH_NADP-bd"/>
</dbReference>
<evidence type="ECO:0000313" key="3">
    <source>
        <dbReference type="EMBL" id="KAJ0962989.1"/>
    </source>
</evidence>
<evidence type="ECO:0000256" key="1">
    <source>
        <dbReference type="SAM" id="SignalP"/>
    </source>
</evidence>
<proteinExistence type="predicted"/>
<comment type="caution">
    <text evidence="3">The sequence shown here is derived from an EMBL/GenBank/DDBJ whole genome shotgun (WGS) entry which is preliminary data.</text>
</comment>
<feature type="chain" id="PRO_5039022704" description="6-phosphogluconate dehydrogenase NADP-binding domain-containing protein" evidence="1">
    <location>
        <begin position="23"/>
        <end position="154"/>
    </location>
</feature>
<organism evidence="3 4">
    <name type="scientific">Dioscorea zingiberensis</name>
    <dbReference type="NCBI Taxonomy" id="325984"/>
    <lineage>
        <taxon>Eukaryota</taxon>
        <taxon>Viridiplantae</taxon>
        <taxon>Streptophyta</taxon>
        <taxon>Embryophyta</taxon>
        <taxon>Tracheophyta</taxon>
        <taxon>Spermatophyta</taxon>
        <taxon>Magnoliopsida</taxon>
        <taxon>Liliopsida</taxon>
        <taxon>Dioscoreales</taxon>
        <taxon>Dioscoreaceae</taxon>
        <taxon>Dioscorea</taxon>
    </lineage>
</organism>
<dbReference type="SUPFAM" id="SSF51735">
    <property type="entry name" value="NAD(P)-binding Rossmann-fold domains"/>
    <property type="match status" value="1"/>
</dbReference>
<dbReference type="GO" id="GO:0050661">
    <property type="term" value="F:NADP binding"/>
    <property type="evidence" value="ECO:0007669"/>
    <property type="project" value="InterPro"/>
</dbReference>
<dbReference type="InterPro" id="IPR006183">
    <property type="entry name" value="Pgluconate_DH"/>
</dbReference>
<dbReference type="Proteomes" id="UP001085076">
    <property type="component" value="Miscellaneous, Linkage group lg09"/>
</dbReference>
<dbReference type="EMBL" id="JAGGNH010000009">
    <property type="protein sequence ID" value="KAJ0962989.1"/>
    <property type="molecule type" value="Genomic_DNA"/>
</dbReference>
<evidence type="ECO:0000259" key="2">
    <source>
        <dbReference type="Pfam" id="PF03446"/>
    </source>
</evidence>
<reference evidence="3" key="2">
    <citation type="journal article" date="2022" name="Hortic Res">
        <title>The genome of Dioscorea zingiberensis sheds light on the biosynthesis, origin and evolution of the medicinally important diosgenin saponins.</title>
        <authorList>
            <person name="Li Y."/>
            <person name="Tan C."/>
            <person name="Li Z."/>
            <person name="Guo J."/>
            <person name="Li S."/>
            <person name="Chen X."/>
            <person name="Wang C."/>
            <person name="Dai X."/>
            <person name="Yang H."/>
            <person name="Song W."/>
            <person name="Hou L."/>
            <person name="Xu J."/>
            <person name="Tong Z."/>
            <person name="Xu A."/>
            <person name="Yuan X."/>
            <person name="Wang W."/>
            <person name="Yang Q."/>
            <person name="Chen L."/>
            <person name="Sun Z."/>
            <person name="Wang K."/>
            <person name="Pan B."/>
            <person name="Chen J."/>
            <person name="Bao Y."/>
            <person name="Liu F."/>
            <person name="Qi X."/>
            <person name="Gang D.R."/>
            <person name="Wen J."/>
            <person name="Li J."/>
        </authorList>
    </citation>
    <scope>NUCLEOTIDE SEQUENCE</scope>
    <source>
        <strain evidence="3">Dzin_1.0</strain>
    </source>
</reference>
<dbReference type="PANTHER" id="PTHR11811">
    <property type="entry name" value="6-PHOSPHOGLUCONATE DEHYDROGENASE"/>
    <property type="match status" value="1"/>
</dbReference>
<keyword evidence="1" id="KW-0732">Signal</keyword>
<accession>A0A9D5H4K8</accession>
<protein>
    <recommendedName>
        <fullName evidence="2">6-phosphogluconate dehydrogenase NADP-binding domain-containing protein</fullName>
    </recommendedName>
</protein>
<gene>
    <name evidence="3" type="ORF">J5N97_028111</name>
</gene>
<dbReference type="Pfam" id="PF03446">
    <property type="entry name" value="NAD_binding_2"/>
    <property type="match status" value="1"/>
</dbReference>
<keyword evidence="4" id="KW-1185">Reference proteome</keyword>
<dbReference type="Gene3D" id="3.40.50.720">
    <property type="entry name" value="NAD(P)-binding Rossmann-like Domain"/>
    <property type="match status" value="1"/>
</dbReference>
<dbReference type="GO" id="GO:0004616">
    <property type="term" value="F:phosphogluconate dehydrogenase (decarboxylating) activity"/>
    <property type="evidence" value="ECO:0007669"/>
    <property type="project" value="InterPro"/>
</dbReference>
<reference evidence="3" key="1">
    <citation type="submission" date="2021-03" db="EMBL/GenBank/DDBJ databases">
        <authorList>
            <person name="Li Z."/>
            <person name="Yang C."/>
        </authorList>
    </citation>
    <scope>NUCLEOTIDE SEQUENCE</scope>
    <source>
        <strain evidence="3">Dzin_1.0</strain>
        <tissue evidence="3">Leaf</tissue>
    </source>
</reference>
<name>A0A9D5H4K8_9LILI</name>
<dbReference type="AlphaFoldDB" id="A0A9D5H4K8"/>
<feature type="domain" description="6-phosphogluconate dehydrogenase NADP-binding" evidence="2">
    <location>
        <begin position="17"/>
        <end position="108"/>
    </location>
</feature>
<feature type="signal peptide" evidence="1">
    <location>
        <begin position="1"/>
        <end position="22"/>
    </location>
</feature>
<dbReference type="OrthoDB" id="434986at2759"/>
<dbReference type="InterPro" id="IPR036291">
    <property type="entry name" value="NAD(P)-bd_dom_sf"/>
</dbReference>
<sequence length="154" mass="16331">MESAVLSLIVLAALVVMGQNLADKVFPISVYNNNASMVNEAVSRTTDEGSLPLFGHHSPHDFVLSIARPSFIIILIKASALVDQIISALSHFLETEDSINNGGNDDTSTPSAASLNLSPAASPTLALVSLVLKTIPIIVPRSFAHARQFTPSLR</sequence>